<sequence>MASSTLITSVPITVTPLPPSMSTTSTHITYAISPLHRSSTANRLSIEKESVGEERNQGTRSPAQRSRMTIDFQFDQNGIVNGGDGNDIEIIMTGVITKHDHHRLASTLLVALCSNEQQH</sequence>
<dbReference type="EMBL" id="CACTIH010001984">
    <property type="protein sequence ID" value="CAA2970786.1"/>
    <property type="molecule type" value="Genomic_DNA"/>
</dbReference>
<name>A0A8S0QXY6_OLEEU</name>
<comment type="caution">
    <text evidence="2">The sequence shown here is derived from an EMBL/GenBank/DDBJ whole genome shotgun (WGS) entry which is preliminary data.</text>
</comment>
<protein>
    <submittedName>
        <fullName evidence="2">Uncharacterized protein</fullName>
    </submittedName>
</protein>
<evidence type="ECO:0000256" key="1">
    <source>
        <dbReference type="SAM" id="MobiDB-lite"/>
    </source>
</evidence>
<dbReference type="Gramene" id="OE9A077990T1">
    <property type="protein sequence ID" value="OE9A077990C1"/>
    <property type="gene ID" value="OE9A077990"/>
</dbReference>
<evidence type="ECO:0000313" key="3">
    <source>
        <dbReference type="Proteomes" id="UP000594638"/>
    </source>
</evidence>
<keyword evidence="3" id="KW-1185">Reference proteome</keyword>
<organism evidence="2 3">
    <name type="scientific">Olea europaea subsp. europaea</name>
    <dbReference type="NCBI Taxonomy" id="158383"/>
    <lineage>
        <taxon>Eukaryota</taxon>
        <taxon>Viridiplantae</taxon>
        <taxon>Streptophyta</taxon>
        <taxon>Embryophyta</taxon>
        <taxon>Tracheophyta</taxon>
        <taxon>Spermatophyta</taxon>
        <taxon>Magnoliopsida</taxon>
        <taxon>eudicotyledons</taxon>
        <taxon>Gunneridae</taxon>
        <taxon>Pentapetalae</taxon>
        <taxon>asterids</taxon>
        <taxon>lamiids</taxon>
        <taxon>Lamiales</taxon>
        <taxon>Oleaceae</taxon>
        <taxon>Oleeae</taxon>
        <taxon>Olea</taxon>
    </lineage>
</organism>
<reference evidence="2 3" key="1">
    <citation type="submission" date="2019-12" db="EMBL/GenBank/DDBJ databases">
        <authorList>
            <person name="Alioto T."/>
            <person name="Alioto T."/>
            <person name="Gomez Garrido J."/>
        </authorList>
    </citation>
    <scope>NUCLEOTIDE SEQUENCE [LARGE SCALE GENOMIC DNA]</scope>
</reference>
<accession>A0A8S0QXY6</accession>
<dbReference type="Proteomes" id="UP000594638">
    <property type="component" value="Unassembled WGS sequence"/>
</dbReference>
<feature type="compositionally biased region" description="Basic and acidic residues" evidence="1">
    <location>
        <begin position="45"/>
        <end position="57"/>
    </location>
</feature>
<feature type="region of interest" description="Disordered" evidence="1">
    <location>
        <begin position="41"/>
        <end position="66"/>
    </location>
</feature>
<evidence type="ECO:0000313" key="2">
    <source>
        <dbReference type="EMBL" id="CAA2970786.1"/>
    </source>
</evidence>
<dbReference type="AlphaFoldDB" id="A0A8S0QXY6"/>
<proteinExistence type="predicted"/>
<gene>
    <name evidence="2" type="ORF">OLEA9_A077990</name>
</gene>